<keyword evidence="7 10" id="KW-0472">Membrane</keyword>
<feature type="binding site" evidence="10">
    <location>
        <begin position="10"/>
        <end position="12"/>
    </location>
    <ligand>
        <name>UDP-N-acetyl-alpha-D-glucosamine</name>
        <dbReference type="ChEBI" id="CHEBI:57705"/>
    </ligand>
</feature>
<dbReference type="GO" id="GO:0050511">
    <property type="term" value="F:undecaprenyldiphospho-muramoylpentapeptide beta-N-acetylglucosaminyltransferase activity"/>
    <property type="evidence" value="ECO:0007669"/>
    <property type="project" value="UniProtKB-UniRule"/>
</dbReference>
<feature type="binding site" evidence="10">
    <location>
        <position position="163"/>
    </location>
    <ligand>
        <name>UDP-N-acetyl-alpha-D-glucosamine</name>
        <dbReference type="ChEBI" id="CHEBI:57705"/>
    </ligand>
</feature>
<evidence type="ECO:0000259" key="13">
    <source>
        <dbReference type="Pfam" id="PF04101"/>
    </source>
</evidence>
<feature type="domain" description="Glycosyl transferase family 28 C-terminal" evidence="13">
    <location>
        <begin position="186"/>
        <end position="368"/>
    </location>
</feature>
<comment type="caution">
    <text evidence="14">The sequence shown here is derived from an EMBL/GenBank/DDBJ whole genome shotgun (WGS) entry which is preliminary data.</text>
</comment>
<evidence type="ECO:0000256" key="1">
    <source>
        <dbReference type="ARBA" id="ARBA00022475"/>
    </source>
</evidence>
<dbReference type="PANTHER" id="PTHR21015:SF27">
    <property type="entry name" value="UDP-N-ACETYLGLUCOSAMINE--N-ACETYLMURAMYL-(PENTAPEPTIDE) PYROPHOSPHORYL-UNDECAPRENOL N-ACETYLGLUCOSAMINE TRANSFERASE"/>
    <property type="match status" value="1"/>
</dbReference>
<evidence type="ECO:0000256" key="3">
    <source>
        <dbReference type="ARBA" id="ARBA00022676"/>
    </source>
</evidence>
<keyword evidence="8 10" id="KW-0131">Cell cycle</keyword>
<evidence type="ECO:0000256" key="8">
    <source>
        <dbReference type="ARBA" id="ARBA00023306"/>
    </source>
</evidence>
<dbReference type="GO" id="GO:0071555">
    <property type="term" value="P:cell wall organization"/>
    <property type="evidence" value="ECO:0007669"/>
    <property type="project" value="UniProtKB-KW"/>
</dbReference>
<organism evidence="14 15">
    <name type="scientific">Candidatus Kerfeldbacteria bacterium CG08_land_8_20_14_0_20_40_16</name>
    <dbReference type="NCBI Taxonomy" id="2014244"/>
    <lineage>
        <taxon>Bacteria</taxon>
        <taxon>Candidatus Kerfeldiibacteriota</taxon>
    </lineage>
</organism>
<dbReference type="InterPro" id="IPR006009">
    <property type="entry name" value="GlcNAc_MurG"/>
</dbReference>
<dbReference type="GO" id="GO:0008360">
    <property type="term" value="P:regulation of cell shape"/>
    <property type="evidence" value="ECO:0007669"/>
    <property type="project" value="UniProtKB-KW"/>
</dbReference>
<evidence type="ECO:0000256" key="7">
    <source>
        <dbReference type="ARBA" id="ARBA00023136"/>
    </source>
</evidence>
<dbReference type="InterPro" id="IPR007235">
    <property type="entry name" value="Glyco_trans_28_C"/>
</dbReference>
<comment type="caution">
    <text evidence="10">Lacks conserved residue(s) required for the propagation of feature annotation.</text>
</comment>
<keyword evidence="11" id="KW-1133">Transmembrane helix</keyword>
<sequence>MKVVITGGGTGGSITPLLAIYQELKKRDNSFLFIGGRFTIEKDFAEENGIPFHSIASGKLRRYLDLSNLLAPIFVLIGFFQALYLLIKNRPNVVIAAGSFVSVPVIWASWLLKIPALIHQLDIKKGLANALMAPFATRITVTFPSSLKDFSRKKTVLTGNPVRDDIFLGTTQTAYQIFNLKKEVPTLLILGGGTGALAINKIVNQSLSQLISFCQIIHIAGKGKNIFQNDKLKETYRPQTLDTVLADDKDLYHKEKTFEHYHVYEFLSDELKHAVQVADLVVTRAGISTLTELAALEKPLIIIPLPNTHQEENAKYFERENAALILNQHLLTPELFTNFIHDLLRNKAKRDELSANIKKLFNPDAAARITNEIYKIGK</sequence>
<evidence type="ECO:0000259" key="12">
    <source>
        <dbReference type="Pfam" id="PF03033"/>
    </source>
</evidence>
<keyword evidence="6 10" id="KW-0573">Peptidoglycan synthesis</keyword>
<dbReference type="AlphaFoldDB" id="A0A2H0YVF8"/>
<dbReference type="SUPFAM" id="SSF53756">
    <property type="entry name" value="UDP-Glycosyltransferase/glycogen phosphorylase"/>
    <property type="match status" value="1"/>
</dbReference>
<dbReference type="CDD" id="cd03785">
    <property type="entry name" value="GT28_MurG"/>
    <property type="match status" value="1"/>
</dbReference>
<protein>
    <recommendedName>
        <fullName evidence="10">UDP-N-acetylglucosamine--N-acetylmuramyl-(pentapeptide) pyrophosphoryl-undecaprenol N-acetylglucosamine transferase</fullName>
        <ecNumber evidence="10">2.4.1.227</ecNumber>
    </recommendedName>
    <alternativeName>
        <fullName evidence="10">Undecaprenyl-PP-MurNAc-pentapeptide-UDPGlcNAc GlcNAc transferase</fullName>
    </alternativeName>
</protein>
<evidence type="ECO:0000256" key="10">
    <source>
        <dbReference type="HAMAP-Rule" id="MF_00033"/>
    </source>
</evidence>
<dbReference type="GO" id="GO:0051991">
    <property type="term" value="F:UDP-N-acetyl-D-glucosamine:N-acetylmuramoyl-L-alanyl-D-glutamyl-meso-2,6-diaminopimelyl-D-alanyl-D-alanine-diphosphoundecaprenol 4-beta-N-acetylglucosaminlytransferase activity"/>
    <property type="evidence" value="ECO:0007669"/>
    <property type="project" value="RHEA"/>
</dbReference>
<feature type="binding site" evidence="10">
    <location>
        <position position="310"/>
    </location>
    <ligand>
        <name>UDP-N-acetyl-alpha-D-glucosamine</name>
        <dbReference type="ChEBI" id="CHEBI:57705"/>
    </ligand>
</feature>
<feature type="domain" description="Glycosyltransferase family 28 N-terminal" evidence="12">
    <location>
        <begin position="3"/>
        <end position="140"/>
    </location>
</feature>
<comment type="similarity">
    <text evidence="10">Belongs to the glycosyltransferase 28 family. MurG subfamily.</text>
</comment>
<dbReference type="HAMAP" id="MF_00033">
    <property type="entry name" value="MurG"/>
    <property type="match status" value="1"/>
</dbReference>
<keyword evidence="5 10" id="KW-0133">Cell shape</keyword>
<dbReference type="GO" id="GO:0009252">
    <property type="term" value="P:peptidoglycan biosynthetic process"/>
    <property type="evidence" value="ECO:0007669"/>
    <property type="project" value="UniProtKB-UniRule"/>
</dbReference>
<evidence type="ECO:0000256" key="9">
    <source>
        <dbReference type="ARBA" id="ARBA00023316"/>
    </source>
</evidence>
<accession>A0A2H0YVF8</accession>
<dbReference type="EMBL" id="PEXU01000042">
    <property type="protein sequence ID" value="PIS42471.1"/>
    <property type="molecule type" value="Genomic_DNA"/>
</dbReference>
<gene>
    <name evidence="10 14" type="primary">murG</name>
    <name evidence="14" type="ORF">COT24_03445</name>
</gene>
<dbReference type="GO" id="GO:0005886">
    <property type="term" value="C:plasma membrane"/>
    <property type="evidence" value="ECO:0007669"/>
    <property type="project" value="UniProtKB-SubCell"/>
</dbReference>
<comment type="function">
    <text evidence="10">Cell wall formation. Catalyzes the transfer of a GlcNAc subunit on undecaprenyl-pyrophosphoryl-MurNAc-pentapeptide (lipid intermediate I) to form undecaprenyl-pyrophosphoryl-MurNAc-(pentapeptide)GlcNAc (lipid intermediate II).</text>
</comment>
<reference evidence="14 15" key="1">
    <citation type="submission" date="2017-09" db="EMBL/GenBank/DDBJ databases">
        <title>Depth-based differentiation of microbial function through sediment-hosted aquifers and enrichment of novel symbionts in the deep terrestrial subsurface.</title>
        <authorList>
            <person name="Probst A.J."/>
            <person name="Ladd B."/>
            <person name="Jarett J.K."/>
            <person name="Geller-Mcgrath D.E."/>
            <person name="Sieber C.M."/>
            <person name="Emerson J.B."/>
            <person name="Anantharaman K."/>
            <person name="Thomas B.C."/>
            <person name="Malmstrom R."/>
            <person name="Stieglmeier M."/>
            <person name="Klingl A."/>
            <person name="Woyke T."/>
            <person name="Ryan C.M."/>
            <person name="Banfield J.F."/>
        </authorList>
    </citation>
    <scope>NUCLEOTIDE SEQUENCE [LARGE SCALE GENOMIC DNA]</scope>
    <source>
        <strain evidence="14">CG08_land_8_20_14_0_20_40_16</strain>
    </source>
</reference>
<keyword evidence="4 10" id="KW-0808">Transferase</keyword>
<evidence type="ECO:0000256" key="6">
    <source>
        <dbReference type="ARBA" id="ARBA00022984"/>
    </source>
</evidence>
<dbReference type="Gene3D" id="3.40.50.2000">
    <property type="entry name" value="Glycogen Phosphorylase B"/>
    <property type="match status" value="2"/>
</dbReference>
<name>A0A2H0YVF8_9BACT</name>
<dbReference type="Proteomes" id="UP000231542">
    <property type="component" value="Unassembled WGS sequence"/>
</dbReference>
<dbReference type="GO" id="GO:0005975">
    <property type="term" value="P:carbohydrate metabolic process"/>
    <property type="evidence" value="ECO:0007669"/>
    <property type="project" value="InterPro"/>
</dbReference>
<dbReference type="GO" id="GO:0051301">
    <property type="term" value="P:cell division"/>
    <property type="evidence" value="ECO:0007669"/>
    <property type="project" value="UniProtKB-KW"/>
</dbReference>
<evidence type="ECO:0000256" key="5">
    <source>
        <dbReference type="ARBA" id="ARBA00022960"/>
    </source>
</evidence>
<feature type="transmembrane region" description="Helical" evidence="11">
    <location>
        <begin position="69"/>
        <end position="87"/>
    </location>
</feature>
<comment type="catalytic activity">
    <reaction evidence="10">
        <text>di-trans,octa-cis-undecaprenyl diphospho-N-acetyl-alpha-D-muramoyl-L-alanyl-D-glutamyl-meso-2,6-diaminopimeloyl-D-alanyl-D-alanine + UDP-N-acetyl-alpha-D-glucosamine = di-trans,octa-cis-undecaprenyl diphospho-[N-acetyl-alpha-D-glucosaminyl-(1-&gt;4)]-N-acetyl-alpha-D-muramoyl-L-alanyl-D-glutamyl-meso-2,6-diaminopimeloyl-D-alanyl-D-alanine + UDP + H(+)</text>
        <dbReference type="Rhea" id="RHEA:31227"/>
        <dbReference type="ChEBI" id="CHEBI:15378"/>
        <dbReference type="ChEBI" id="CHEBI:57705"/>
        <dbReference type="ChEBI" id="CHEBI:58223"/>
        <dbReference type="ChEBI" id="CHEBI:61387"/>
        <dbReference type="ChEBI" id="CHEBI:61388"/>
        <dbReference type="EC" id="2.4.1.227"/>
    </reaction>
</comment>
<comment type="subcellular location">
    <subcellularLocation>
        <location evidence="10">Cell membrane</location>
        <topology evidence="10">Peripheral membrane protein</topology>
        <orientation evidence="10">Cytoplasmic side</orientation>
    </subcellularLocation>
</comment>
<evidence type="ECO:0000256" key="11">
    <source>
        <dbReference type="SAM" id="Phobius"/>
    </source>
</evidence>
<dbReference type="PANTHER" id="PTHR21015">
    <property type="entry name" value="UDP-N-ACETYLGLUCOSAMINE--N-ACETYLMURAMYL-(PENTAPEPTIDE) PYROPHOSPHORYL-UNDECAPRENOL N-ACETYLGLUCOSAMINE TRANSFERASE 1"/>
    <property type="match status" value="1"/>
</dbReference>
<dbReference type="InterPro" id="IPR004276">
    <property type="entry name" value="GlycoTrans_28_N"/>
</dbReference>
<keyword evidence="2 10" id="KW-0132">Cell division</keyword>
<feature type="transmembrane region" description="Helical" evidence="11">
    <location>
        <begin position="93"/>
        <end position="112"/>
    </location>
</feature>
<proteinExistence type="inferred from homology"/>
<evidence type="ECO:0000313" key="15">
    <source>
        <dbReference type="Proteomes" id="UP000231542"/>
    </source>
</evidence>
<keyword evidence="11" id="KW-0812">Transmembrane</keyword>
<evidence type="ECO:0000313" key="14">
    <source>
        <dbReference type="EMBL" id="PIS42471.1"/>
    </source>
</evidence>
<evidence type="ECO:0000256" key="2">
    <source>
        <dbReference type="ARBA" id="ARBA00022618"/>
    </source>
</evidence>
<comment type="pathway">
    <text evidence="10">Cell wall biogenesis; peptidoglycan biosynthesis.</text>
</comment>
<dbReference type="Pfam" id="PF03033">
    <property type="entry name" value="Glyco_transf_28"/>
    <property type="match status" value="1"/>
</dbReference>
<keyword evidence="9 10" id="KW-0961">Cell wall biogenesis/degradation</keyword>
<dbReference type="UniPathway" id="UPA00219"/>
<keyword evidence="1 10" id="KW-1003">Cell membrane</keyword>
<keyword evidence="3 10" id="KW-0328">Glycosyltransferase</keyword>
<evidence type="ECO:0000256" key="4">
    <source>
        <dbReference type="ARBA" id="ARBA00022679"/>
    </source>
</evidence>
<dbReference type="Pfam" id="PF04101">
    <property type="entry name" value="Glyco_tran_28_C"/>
    <property type="match status" value="1"/>
</dbReference>
<dbReference type="EC" id="2.4.1.227" evidence="10"/>
<dbReference type="NCBIfam" id="TIGR01133">
    <property type="entry name" value="murG"/>
    <property type="match status" value="1"/>
</dbReference>